<dbReference type="OrthoDB" id="8954335at2759"/>
<evidence type="ECO:0000313" key="3">
    <source>
        <dbReference type="Proteomes" id="UP000780801"/>
    </source>
</evidence>
<proteinExistence type="predicted"/>
<evidence type="ECO:0000313" key="2">
    <source>
        <dbReference type="EMBL" id="KAF9584498.1"/>
    </source>
</evidence>
<dbReference type="AlphaFoldDB" id="A0A9P6KGX8"/>
<gene>
    <name evidence="2" type="ORF">BGW38_006234</name>
</gene>
<dbReference type="Gene3D" id="3.40.50.300">
    <property type="entry name" value="P-loop containing nucleotide triphosphate hydrolases"/>
    <property type="match status" value="1"/>
</dbReference>
<feature type="region of interest" description="Disordered" evidence="1">
    <location>
        <begin position="513"/>
        <end position="533"/>
    </location>
</feature>
<organism evidence="2 3">
    <name type="scientific">Lunasporangiospora selenospora</name>
    <dbReference type="NCBI Taxonomy" id="979761"/>
    <lineage>
        <taxon>Eukaryota</taxon>
        <taxon>Fungi</taxon>
        <taxon>Fungi incertae sedis</taxon>
        <taxon>Mucoromycota</taxon>
        <taxon>Mortierellomycotina</taxon>
        <taxon>Mortierellomycetes</taxon>
        <taxon>Mortierellales</taxon>
        <taxon>Mortierellaceae</taxon>
        <taxon>Lunasporangiospora</taxon>
    </lineage>
</organism>
<accession>A0A9P6KGX8</accession>
<name>A0A9P6KGX8_9FUNG</name>
<dbReference type="Proteomes" id="UP000780801">
    <property type="component" value="Unassembled WGS sequence"/>
</dbReference>
<reference evidence="2" key="1">
    <citation type="journal article" date="2020" name="Fungal Divers.">
        <title>Resolving the Mortierellaceae phylogeny through synthesis of multi-gene phylogenetics and phylogenomics.</title>
        <authorList>
            <person name="Vandepol N."/>
            <person name="Liber J."/>
            <person name="Desiro A."/>
            <person name="Na H."/>
            <person name="Kennedy M."/>
            <person name="Barry K."/>
            <person name="Grigoriev I.V."/>
            <person name="Miller A.N."/>
            <person name="O'Donnell K."/>
            <person name="Stajich J.E."/>
            <person name="Bonito G."/>
        </authorList>
    </citation>
    <scope>NUCLEOTIDE SEQUENCE</scope>
    <source>
        <strain evidence="2">KOD1015</strain>
    </source>
</reference>
<dbReference type="SUPFAM" id="SSF52540">
    <property type="entry name" value="P-loop containing nucleoside triphosphate hydrolases"/>
    <property type="match status" value="1"/>
</dbReference>
<sequence length="551" mass="63734">MTVDKYNILLLGQTQSGKSTLIQFFKQYAKPSHVIEKEYIGKNVKSHTDKCLVHEIETNLPLYGVFRASDNLEMEYSLNGNEDCNNQESCSCRSDDFLDELNRRDLRSRQKRHGNEQYRFRFIDTPGLNDTNGKDEFNILEVYNALSAIGPIHLVLVTVPPEAFTDGFVNVFQTYFHVFEELKDKVRFIHTKTDYLDRHHSHRDKHEEMRLRKLALDELLSQTIHDHFSINCDLVNTRPIRACITQNILRNILGEAITSDPVFMSGEMIRKTPRMLEVDALIHEQLYREDDESDAARLAQAKESGGLWGALTVTKRLSADTQTKLNEALDYIQEHKRESPRIEISEESIHEKRKLLPVPGKKRTYKFGPQEHTIDEVFVYNCDGFALLKETGGTKHTSYTLDYRRDPFSSGSMTIKVLVRRDNFYRTQIMEKEGVVSACRETMESVELMEKDIFTKFDKMKEYEADKDVLKLVKRTRIAVILFKQLSRLDFTEQTHVCARGVLDVYRKAIRGNQGSSNGSHSRGPSSTASRSTPVNLELNFSKMWPRHTEE</sequence>
<feature type="compositionally biased region" description="Low complexity" evidence="1">
    <location>
        <begin position="515"/>
        <end position="527"/>
    </location>
</feature>
<evidence type="ECO:0000256" key="1">
    <source>
        <dbReference type="SAM" id="MobiDB-lite"/>
    </source>
</evidence>
<comment type="caution">
    <text evidence="2">The sequence shown here is derived from an EMBL/GenBank/DDBJ whole genome shotgun (WGS) entry which is preliminary data.</text>
</comment>
<keyword evidence="3" id="KW-1185">Reference proteome</keyword>
<protein>
    <submittedName>
        <fullName evidence="2">Uncharacterized protein</fullName>
    </submittedName>
</protein>
<dbReference type="EMBL" id="JAABOA010000398">
    <property type="protein sequence ID" value="KAF9584498.1"/>
    <property type="molecule type" value="Genomic_DNA"/>
</dbReference>
<dbReference type="InterPro" id="IPR027417">
    <property type="entry name" value="P-loop_NTPase"/>
</dbReference>